<feature type="compositionally biased region" description="Acidic residues" evidence="6">
    <location>
        <begin position="276"/>
        <end position="295"/>
    </location>
</feature>
<feature type="compositionally biased region" description="Polar residues" evidence="6">
    <location>
        <begin position="1365"/>
        <end position="1383"/>
    </location>
</feature>
<keyword evidence="3" id="KW-0238">DNA-binding</keyword>
<dbReference type="EMBL" id="JBAMIC010000008">
    <property type="protein sequence ID" value="KAK7104051.1"/>
    <property type="molecule type" value="Genomic_DNA"/>
</dbReference>
<feature type="compositionally biased region" description="Basic and acidic residues" evidence="6">
    <location>
        <begin position="1604"/>
        <end position="1621"/>
    </location>
</feature>
<feature type="compositionally biased region" description="Low complexity" evidence="6">
    <location>
        <begin position="1550"/>
        <end position="1564"/>
    </location>
</feature>
<dbReference type="PANTHER" id="PTHR13964:SF27">
    <property type="entry name" value="HAT-TRICK, ISOFORM D"/>
    <property type="match status" value="1"/>
</dbReference>
<feature type="compositionally biased region" description="Polar residues" evidence="6">
    <location>
        <begin position="752"/>
        <end position="763"/>
    </location>
</feature>
<keyword evidence="9" id="KW-1185">Reference proteome</keyword>
<keyword evidence="4" id="KW-0804">Transcription</keyword>
<dbReference type="InterPro" id="IPR025995">
    <property type="entry name" value="Tudor-knot"/>
</dbReference>
<feature type="compositionally biased region" description="Polar residues" evidence="6">
    <location>
        <begin position="781"/>
        <end position="802"/>
    </location>
</feature>
<dbReference type="Gene3D" id="2.30.30.140">
    <property type="match status" value="3"/>
</dbReference>
<feature type="region of interest" description="Disordered" evidence="6">
    <location>
        <begin position="1696"/>
        <end position="1723"/>
    </location>
</feature>
<dbReference type="Pfam" id="PF01388">
    <property type="entry name" value="ARID"/>
    <property type="match status" value="1"/>
</dbReference>
<dbReference type="PANTHER" id="PTHR13964">
    <property type="entry name" value="RBP-RELATED"/>
    <property type="match status" value="1"/>
</dbReference>
<comment type="caution">
    <text evidence="8">The sequence shown here is derived from an EMBL/GenBank/DDBJ whole genome shotgun (WGS) entry which is preliminary data.</text>
</comment>
<feature type="region of interest" description="Disordered" evidence="6">
    <location>
        <begin position="739"/>
        <end position="973"/>
    </location>
</feature>
<accession>A0AAN9BDG2</accession>
<feature type="compositionally biased region" description="Basic and acidic residues" evidence="6">
    <location>
        <begin position="989"/>
        <end position="1003"/>
    </location>
</feature>
<feature type="compositionally biased region" description="Basic and acidic residues" evidence="6">
    <location>
        <begin position="1080"/>
        <end position="1114"/>
    </location>
</feature>
<feature type="compositionally biased region" description="Basic and acidic residues" evidence="6">
    <location>
        <begin position="1202"/>
        <end position="1212"/>
    </location>
</feature>
<dbReference type="Proteomes" id="UP001374579">
    <property type="component" value="Unassembled WGS sequence"/>
</dbReference>
<gene>
    <name evidence="8" type="ORF">V1264_018827</name>
</gene>
<evidence type="ECO:0000313" key="9">
    <source>
        <dbReference type="Proteomes" id="UP001374579"/>
    </source>
</evidence>
<feature type="region of interest" description="Disordered" evidence="6">
    <location>
        <begin position="1417"/>
        <end position="1662"/>
    </location>
</feature>
<evidence type="ECO:0000256" key="5">
    <source>
        <dbReference type="ARBA" id="ARBA00023242"/>
    </source>
</evidence>
<protein>
    <recommendedName>
        <fullName evidence="7">ARID domain-containing protein</fullName>
    </recommendedName>
</protein>
<dbReference type="InterPro" id="IPR001606">
    <property type="entry name" value="ARID_dom"/>
</dbReference>
<dbReference type="GO" id="GO:0006325">
    <property type="term" value="P:chromatin organization"/>
    <property type="evidence" value="ECO:0007669"/>
    <property type="project" value="UniProtKB-KW"/>
</dbReference>
<feature type="region of interest" description="Disordered" evidence="6">
    <location>
        <begin position="988"/>
        <end position="1385"/>
    </location>
</feature>
<dbReference type="Pfam" id="PF08169">
    <property type="entry name" value="RBB1NT"/>
    <property type="match status" value="1"/>
</dbReference>
<feature type="region of interest" description="Disordered" evidence="6">
    <location>
        <begin position="120"/>
        <end position="167"/>
    </location>
</feature>
<dbReference type="SMART" id="SM00501">
    <property type="entry name" value="BRIGHT"/>
    <property type="match status" value="1"/>
</dbReference>
<dbReference type="InterPro" id="IPR016197">
    <property type="entry name" value="Chromo-like_dom_sf"/>
</dbReference>
<feature type="domain" description="ARID" evidence="7">
    <location>
        <begin position="294"/>
        <end position="385"/>
    </location>
</feature>
<evidence type="ECO:0000256" key="4">
    <source>
        <dbReference type="ARBA" id="ARBA00023163"/>
    </source>
</evidence>
<dbReference type="FunFam" id="1.10.150.60:FF:000003">
    <property type="entry name" value="AT-rich interactive domain-containing protein 4B"/>
    <property type="match status" value="1"/>
</dbReference>
<feature type="compositionally biased region" description="Polar residues" evidence="6">
    <location>
        <begin position="816"/>
        <end position="844"/>
    </location>
</feature>
<feature type="compositionally biased region" description="Basic and acidic residues" evidence="6">
    <location>
        <begin position="459"/>
        <end position="589"/>
    </location>
</feature>
<dbReference type="SUPFAM" id="SSF46774">
    <property type="entry name" value="ARID-like"/>
    <property type="match status" value="1"/>
</dbReference>
<dbReference type="GO" id="GO:0005634">
    <property type="term" value="C:nucleus"/>
    <property type="evidence" value="ECO:0007669"/>
    <property type="project" value="TreeGrafter"/>
</dbReference>
<dbReference type="Pfam" id="PF11717">
    <property type="entry name" value="Tudor-knot"/>
    <property type="match status" value="1"/>
</dbReference>
<keyword evidence="5" id="KW-0539">Nucleus</keyword>
<dbReference type="GO" id="GO:0006357">
    <property type="term" value="P:regulation of transcription by RNA polymerase II"/>
    <property type="evidence" value="ECO:0007669"/>
    <property type="project" value="TreeGrafter"/>
</dbReference>
<feature type="compositionally biased region" description="Basic residues" evidence="6">
    <location>
        <begin position="1332"/>
        <end position="1344"/>
    </location>
</feature>
<dbReference type="SMART" id="SM01014">
    <property type="entry name" value="ARID"/>
    <property type="match status" value="1"/>
</dbReference>
<reference evidence="8 9" key="1">
    <citation type="submission" date="2024-02" db="EMBL/GenBank/DDBJ databases">
        <title>Chromosome-scale genome assembly of the rough periwinkle Littorina saxatilis.</title>
        <authorList>
            <person name="De Jode A."/>
            <person name="Faria R."/>
            <person name="Formenti G."/>
            <person name="Sims Y."/>
            <person name="Smith T.P."/>
            <person name="Tracey A."/>
            <person name="Wood J.M.D."/>
            <person name="Zagrodzka Z.B."/>
            <person name="Johannesson K."/>
            <person name="Butlin R.K."/>
            <person name="Leder E.H."/>
        </authorList>
    </citation>
    <scope>NUCLEOTIDE SEQUENCE [LARGE SCALE GENOMIC DNA]</scope>
    <source>
        <strain evidence="8">Snail1</strain>
        <tissue evidence="8">Muscle</tissue>
    </source>
</reference>
<evidence type="ECO:0000256" key="1">
    <source>
        <dbReference type="ARBA" id="ARBA00022853"/>
    </source>
</evidence>
<feature type="compositionally biased region" description="Acidic residues" evidence="6">
    <location>
        <begin position="604"/>
        <end position="616"/>
    </location>
</feature>
<dbReference type="InterPro" id="IPR012603">
    <property type="entry name" value="ARID4A/B_PWWP"/>
</dbReference>
<keyword evidence="1" id="KW-0156">Chromatin regulator</keyword>
<dbReference type="InterPro" id="IPR051232">
    <property type="entry name" value="ARID/SWI1_ChromRemod"/>
</dbReference>
<feature type="compositionally biased region" description="Basic and acidic residues" evidence="6">
    <location>
        <begin position="1706"/>
        <end position="1723"/>
    </location>
</feature>
<evidence type="ECO:0000313" key="8">
    <source>
        <dbReference type="EMBL" id="KAK7104051.1"/>
    </source>
</evidence>
<name>A0AAN9BDG2_9CAEN</name>
<organism evidence="8 9">
    <name type="scientific">Littorina saxatilis</name>
    <dbReference type="NCBI Taxonomy" id="31220"/>
    <lineage>
        <taxon>Eukaryota</taxon>
        <taxon>Metazoa</taxon>
        <taxon>Spiralia</taxon>
        <taxon>Lophotrochozoa</taxon>
        <taxon>Mollusca</taxon>
        <taxon>Gastropoda</taxon>
        <taxon>Caenogastropoda</taxon>
        <taxon>Littorinimorpha</taxon>
        <taxon>Littorinoidea</taxon>
        <taxon>Littorinidae</taxon>
        <taxon>Littorina</taxon>
    </lineage>
</organism>
<evidence type="ECO:0000259" key="7">
    <source>
        <dbReference type="PROSITE" id="PS51011"/>
    </source>
</evidence>
<feature type="compositionally biased region" description="Basic and acidic residues" evidence="6">
    <location>
        <begin position="1314"/>
        <end position="1329"/>
    </location>
</feature>
<feature type="compositionally biased region" description="Polar residues" evidence="6">
    <location>
        <begin position="1622"/>
        <end position="1652"/>
    </location>
</feature>
<keyword evidence="2" id="KW-0805">Transcription regulation</keyword>
<evidence type="ECO:0000256" key="6">
    <source>
        <dbReference type="SAM" id="MobiDB-lite"/>
    </source>
</evidence>
<feature type="compositionally biased region" description="Basic and acidic residues" evidence="6">
    <location>
        <begin position="916"/>
        <end position="925"/>
    </location>
</feature>
<evidence type="ECO:0000256" key="3">
    <source>
        <dbReference type="ARBA" id="ARBA00023125"/>
    </source>
</evidence>
<dbReference type="CDD" id="cd20390">
    <property type="entry name" value="Tudor_ARID4_rpt2"/>
    <property type="match status" value="1"/>
</dbReference>
<feature type="compositionally biased region" description="Basic and acidic residues" evidence="6">
    <location>
        <begin position="1518"/>
        <end position="1537"/>
    </location>
</feature>
<feature type="compositionally biased region" description="Basic and acidic residues" evidence="6">
    <location>
        <begin position="617"/>
        <end position="646"/>
    </location>
</feature>
<feature type="region of interest" description="Disordered" evidence="6">
    <location>
        <begin position="391"/>
        <end position="690"/>
    </location>
</feature>
<feature type="compositionally biased region" description="Low complexity" evidence="6">
    <location>
        <begin position="395"/>
        <end position="408"/>
    </location>
</feature>
<feature type="compositionally biased region" description="Acidic residues" evidence="6">
    <location>
        <begin position="647"/>
        <end position="667"/>
    </location>
</feature>
<feature type="compositionally biased region" description="Basic and acidic residues" evidence="6">
    <location>
        <begin position="146"/>
        <end position="167"/>
    </location>
</feature>
<feature type="compositionally biased region" description="Basic and acidic residues" evidence="6">
    <location>
        <begin position="1345"/>
        <end position="1356"/>
    </location>
</feature>
<feature type="region of interest" description="Disordered" evidence="6">
    <location>
        <begin position="273"/>
        <end position="295"/>
    </location>
</feature>
<feature type="compositionally biased region" description="Basic and acidic residues" evidence="6">
    <location>
        <begin position="1179"/>
        <end position="1193"/>
    </location>
</feature>
<sequence length="1723" mass="191275">MDKFVPAFLPIGTEVSAKYRGAFCEAKVKKALKRVVMKVAVKESQQSLMIADEHLVTGVMKVGNGIEFKHPETSQVTDGVISKITDQSTYTVVFNDGDERTLRRTQLCLKGDKHFEESETLDNLPLSHPEHFGTPVLKKQKNARGRAGDSESEKEDSSSEDETKKREFYKNRHQELVGRVMLVEIVDKRKGALTPVLVVLPDAHPIELKNRDHLLVRSFRDMKYMAVNRKDLKDFSRDVAIKNEDKALKAAFERALLYYDNTELPINWNREQLLGPDEDEDDGADESSDDDEQCEEKDRFVAQLYKFMDDRGTPINKGPCIGNKDLNLYRLFRVVQNIGGYNKATNQMKWRLVYSKMGLPPSNSAAHQIKNAYKKYLHAFEDFYRKLGSSMGTISRPGRQSRQSSSRGILSFRDREKDSSPRSPRTEKPLPKEDKQNKEEEKSKPKVEETSISEETEDAGEHTPLEESDSEMVRRSTPRREKAQKEDPKSDKKEDQKNKKEEDKKEEAAKEDKKKDDKREERKSLRQSQKEEEKKDEHKIKKEEKEEKKEAKKDEGKVVRVLRKDLNEKEEDVKKEKEPEDQNQKDAQKKRVTRRKSNRVEEDKKEEDEKEEEEEKGDDKKKEKKEKEKKQPGSTKKEKPPTKKAEEEEIEVKEENKESEDESEEEASSSTEAPDQEDLPLGTKLKVRYGRGRNQKIYEAKIVEHGTDGPRRNYLVHYAGWNTRYDEWVKSDRIMAVVDRPEMTKLKRKSMGNKSPKGSSTPPLTKPETPPVVVKKRGRQPSVQQVPSPGGTPTTKAASSPIPSGEPKTPKGKAVTTGSGSASKTRSTRSNSTEIKPDSVTPSTSKHRITRRSSGVGDSVGDFAAGDGEGNFESDMESEAAPPSGAGDITSEREEEEDTKESELDISMEEQQEEPAPPKESDLETKPLPTQEEESSKSKAEVSNTKQNKVESEPQPQSLPLPEMSIPKETSSLPELALHSVDVAAAAKESVEHVAEPAKEVPQKQEPLVTATEEEKKEAEKEESTSQPDTVNEEAGAKEEPNVVAEDTASPAPTPAPALVEKPEATKAPPADDPTIPHLKKIDDLPSPNEKKEKEKNKFSKKLGRESKKGRQNEMRTSLSEIPTLEPMTTPPEAKQPPASDITPSPYDFNDADVESPSPWQPEITKKWEPSSKPLPLFRDIKMELKKSLETEKKKVKKKVKKAAEEATKEGESAQSVTESPTKLNEKKLKDLASSGDLSEKPPPKKKGRKKKMVDGEAIKPDVSSYEETVNSVVESLKADEYVHIPLPPSLEPKEEKPVKKRKSKVLDSASPAKGEEKDADISKKEPGKAGKGLKGKVGRKKKDAKASDSAMDHSADPVPLPFSSFDSQNAVSQPQQDKTPSAQLLEPVAAKQPRVEAELPLLSSSSSPFGACAPGFGTVDPQAGPSGLQILSMASIRPLPSTSDTPGSGSGERLAPSLEGRNEVVKQAGAEPRADFAGDVPRAPCGGGVGNTVLDNTPPTTPENDLDEANSASSSCEGHDHLKEDLFSLDSGERTSKGGSESPPGCDFSLSSTSSENLPSSSSGVQCGGKPLQSSETVSTKRKQKDDSAAPAKKRKKLASRTTRGDRSKKPPKFGDDDSQSRSPFHQNGDSMSGLPSQGSVSDTLKNSTPRPQKFHFADDLGEYLKGESRIQFLLDKMKEVRKVYQGIKSEIAGIDRKRKRARRREKERESSQASAGERDAS</sequence>
<evidence type="ECO:0000256" key="2">
    <source>
        <dbReference type="ARBA" id="ARBA00023015"/>
    </source>
</evidence>
<feature type="compositionally biased region" description="Basic and acidic residues" evidence="6">
    <location>
        <begin position="412"/>
        <end position="449"/>
    </location>
</feature>
<dbReference type="SUPFAM" id="SSF54160">
    <property type="entry name" value="Chromo domain-like"/>
    <property type="match status" value="1"/>
</dbReference>
<dbReference type="PROSITE" id="PS51011">
    <property type="entry name" value="ARID"/>
    <property type="match status" value="1"/>
</dbReference>
<feature type="compositionally biased region" description="Acidic residues" evidence="6">
    <location>
        <begin position="893"/>
        <end position="913"/>
    </location>
</feature>
<proteinExistence type="predicted"/>
<dbReference type="Gene3D" id="1.10.150.60">
    <property type="entry name" value="ARID DNA-binding domain"/>
    <property type="match status" value="1"/>
</dbReference>
<dbReference type="GO" id="GO:0000976">
    <property type="term" value="F:transcription cis-regulatory region binding"/>
    <property type="evidence" value="ECO:0007669"/>
    <property type="project" value="TreeGrafter"/>
</dbReference>
<dbReference type="InterPro" id="IPR036431">
    <property type="entry name" value="ARID_dom_sf"/>
</dbReference>
<feature type="compositionally biased region" description="Basic and acidic residues" evidence="6">
    <location>
        <begin position="1013"/>
        <end position="1024"/>
    </location>
</feature>